<protein>
    <submittedName>
        <fullName evidence="2">Uncharacterized protein</fullName>
    </submittedName>
</protein>
<evidence type="ECO:0000256" key="1">
    <source>
        <dbReference type="SAM" id="Phobius"/>
    </source>
</evidence>
<dbReference type="AlphaFoldDB" id="A0A5C3MS65"/>
<organism evidence="2 3">
    <name type="scientific">Heliocybe sulcata</name>
    <dbReference type="NCBI Taxonomy" id="5364"/>
    <lineage>
        <taxon>Eukaryota</taxon>
        <taxon>Fungi</taxon>
        <taxon>Dikarya</taxon>
        <taxon>Basidiomycota</taxon>
        <taxon>Agaricomycotina</taxon>
        <taxon>Agaricomycetes</taxon>
        <taxon>Gloeophyllales</taxon>
        <taxon>Gloeophyllaceae</taxon>
        <taxon>Heliocybe</taxon>
    </lineage>
</organism>
<sequence>MPGDRSNSKIIRVIPVLMHKSAPDSRFALETPKYNPQLNQHELGPLIVIRPFKSATRLAIHTVHHRSMALPRNFLSHRFTAGENDGTCTVEESCRIVVPGECKVRGRRGTRVSMSIAMAVAVGAVLTATCS</sequence>
<proteinExistence type="predicted"/>
<evidence type="ECO:0000313" key="3">
    <source>
        <dbReference type="Proteomes" id="UP000305948"/>
    </source>
</evidence>
<accession>A0A5C3MS65</accession>
<dbReference type="Proteomes" id="UP000305948">
    <property type="component" value="Unassembled WGS sequence"/>
</dbReference>
<keyword evidence="1" id="KW-0812">Transmembrane</keyword>
<keyword evidence="1" id="KW-0472">Membrane</keyword>
<dbReference type="EMBL" id="ML213522">
    <property type="protein sequence ID" value="TFK47797.1"/>
    <property type="molecule type" value="Genomic_DNA"/>
</dbReference>
<name>A0A5C3MS65_9AGAM</name>
<evidence type="ECO:0000313" key="2">
    <source>
        <dbReference type="EMBL" id="TFK47797.1"/>
    </source>
</evidence>
<keyword evidence="1" id="KW-1133">Transmembrane helix</keyword>
<feature type="transmembrane region" description="Helical" evidence="1">
    <location>
        <begin position="112"/>
        <end position="129"/>
    </location>
</feature>
<reference evidence="2 3" key="1">
    <citation type="journal article" date="2019" name="Nat. Ecol. Evol.">
        <title>Megaphylogeny resolves global patterns of mushroom evolution.</title>
        <authorList>
            <person name="Varga T."/>
            <person name="Krizsan K."/>
            <person name="Foldi C."/>
            <person name="Dima B."/>
            <person name="Sanchez-Garcia M."/>
            <person name="Sanchez-Ramirez S."/>
            <person name="Szollosi G.J."/>
            <person name="Szarkandi J.G."/>
            <person name="Papp V."/>
            <person name="Albert L."/>
            <person name="Andreopoulos W."/>
            <person name="Angelini C."/>
            <person name="Antonin V."/>
            <person name="Barry K.W."/>
            <person name="Bougher N.L."/>
            <person name="Buchanan P."/>
            <person name="Buyck B."/>
            <person name="Bense V."/>
            <person name="Catcheside P."/>
            <person name="Chovatia M."/>
            <person name="Cooper J."/>
            <person name="Damon W."/>
            <person name="Desjardin D."/>
            <person name="Finy P."/>
            <person name="Geml J."/>
            <person name="Haridas S."/>
            <person name="Hughes K."/>
            <person name="Justo A."/>
            <person name="Karasinski D."/>
            <person name="Kautmanova I."/>
            <person name="Kiss B."/>
            <person name="Kocsube S."/>
            <person name="Kotiranta H."/>
            <person name="LaButti K.M."/>
            <person name="Lechner B.E."/>
            <person name="Liimatainen K."/>
            <person name="Lipzen A."/>
            <person name="Lukacs Z."/>
            <person name="Mihaltcheva S."/>
            <person name="Morgado L.N."/>
            <person name="Niskanen T."/>
            <person name="Noordeloos M.E."/>
            <person name="Ohm R.A."/>
            <person name="Ortiz-Santana B."/>
            <person name="Ovrebo C."/>
            <person name="Racz N."/>
            <person name="Riley R."/>
            <person name="Savchenko A."/>
            <person name="Shiryaev A."/>
            <person name="Soop K."/>
            <person name="Spirin V."/>
            <person name="Szebenyi C."/>
            <person name="Tomsovsky M."/>
            <person name="Tulloss R.E."/>
            <person name="Uehling J."/>
            <person name="Grigoriev I.V."/>
            <person name="Vagvolgyi C."/>
            <person name="Papp T."/>
            <person name="Martin F.M."/>
            <person name="Miettinen O."/>
            <person name="Hibbett D.S."/>
            <person name="Nagy L.G."/>
        </authorList>
    </citation>
    <scope>NUCLEOTIDE SEQUENCE [LARGE SCALE GENOMIC DNA]</scope>
    <source>
        <strain evidence="2 3">OMC1185</strain>
    </source>
</reference>
<keyword evidence="3" id="KW-1185">Reference proteome</keyword>
<gene>
    <name evidence="2" type="ORF">OE88DRAFT_743197</name>
</gene>